<accession>A0A2T0WV96</accession>
<evidence type="ECO:0008006" key="3">
    <source>
        <dbReference type="Google" id="ProtNLM"/>
    </source>
</evidence>
<keyword evidence="2" id="KW-1185">Reference proteome</keyword>
<dbReference type="EMBL" id="PVTR01000001">
    <property type="protein sequence ID" value="PRY90504.1"/>
    <property type="molecule type" value="Genomic_DNA"/>
</dbReference>
<protein>
    <recommendedName>
        <fullName evidence="3">Tetratricopeptide repeat protein</fullName>
    </recommendedName>
</protein>
<dbReference type="Proteomes" id="UP000238157">
    <property type="component" value="Unassembled WGS sequence"/>
</dbReference>
<dbReference type="OrthoDB" id="370799at2"/>
<comment type="caution">
    <text evidence="1">The sequence shown here is derived from an EMBL/GenBank/DDBJ whole genome shotgun (WGS) entry which is preliminary data.</text>
</comment>
<name>A0A2T0WV96_9BACT</name>
<gene>
    <name evidence="1" type="ORF">CLW00_101165</name>
</gene>
<evidence type="ECO:0000313" key="2">
    <source>
        <dbReference type="Proteomes" id="UP000238157"/>
    </source>
</evidence>
<proteinExistence type="predicted"/>
<dbReference type="RefSeq" id="WP_106131749.1">
    <property type="nucleotide sequence ID" value="NZ_PVTR01000001.1"/>
</dbReference>
<dbReference type="AlphaFoldDB" id="A0A2T0WV96"/>
<evidence type="ECO:0000313" key="1">
    <source>
        <dbReference type="EMBL" id="PRY90504.1"/>
    </source>
</evidence>
<organism evidence="1 2">
    <name type="scientific">Mongoliibacter ruber</name>
    <dbReference type="NCBI Taxonomy" id="1750599"/>
    <lineage>
        <taxon>Bacteria</taxon>
        <taxon>Pseudomonadati</taxon>
        <taxon>Bacteroidota</taxon>
        <taxon>Cytophagia</taxon>
        <taxon>Cytophagales</taxon>
        <taxon>Cyclobacteriaceae</taxon>
        <taxon>Mongoliibacter</taxon>
    </lineage>
</organism>
<reference evidence="1 2" key="1">
    <citation type="submission" date="2018-03" db="EMBL/GenBank/DDBJ databases">
        <title>Genomic Encyclopedia of Archaeal and Bacterial Type Strains, Phase II (KMG-II): from individual species to whole genera.</title>
        <authorList>
            <person name="Goeker M."/>
        </authorList>
    </citation>
    <scope>NUCLEOTIDE SEQUENCE [LARGE SCALE GENOMIC DNA]</scope>
    <source>
        <strain evidence="1 2">DSM 27929</strain>
    </source>
</reference>
<sequence length="99" mass="11735">MKTYEEFLDSLKESSPPKELSTQLLALWYDANNDWDKAHEYVDGPTDPTSHWVHAYLHRKEGDMANADYWYKRADKNRPDVSLDEEWTLIAKKLISFTR</sequence>